<evidence type="ECO:0000313" key="1">
    <source>
        <dbReference type="EMBL" id="ODQ57508.1"/>
    </source>
</evidence>
<gene>
    <name evidence="1" type="ORF">WICANDRAFT_85659</name>
</gene>
<accession>A0A1E3NWJ2</accession>
<organism evidence="1 2">
    <name type="scientific">Wickerhamomyces anomalus (strain ATCC 58044 / CBS 1984 / NCYC 433 / NRRL Y-366-8)</name>
    <name type="common">Yeast</name>
    <name type="synonym">Hansenula anomala</name>
    <dbReference type="NCBI Taxonomy" id="683960"/>
    <lineage>
        <taxon>Eukaryota</taxon>
        <taxon>Fungi</taxon>
        <taxon>Dikarya</taxon>
        <taxon>Ascomycota</taxon>
        <taxon>Saccharomycotina</taxon>
        <taxon>Saccharomycetes</taxon>
        <taxon>Phaffomycetales</taxon>
        <taxon>Wickerhamomycetaceae</taxon>
        <taxon>Wickerhamomyces</taxon>
    </lineage>
</organism>
<dbReference type="EMBL" id="KV454213">
    <property type="protein sequence ID" value="ODQ57508.1"/>
    <property type="molecule type" value="Genomic_DNA"/>
</dbReference>
<sequence length="463" mass="54668">MSHFPVDNYTVFPLEVLTKIFRIYIDSDDQSKLMSKNYTNVLSLNRTFLEIFGPERIMKADFYALIPLRSTNYVKSFANDEEYKKHMFREYRFREFIFNLRIPRRNVPPTAPVHIIRREWENLQWITAPRQLELYNRAFSSAYEVLDLEFHPDYIEKHFPEMQSRKEQRDTQVFKSVKSLLLFCTRVMNNENSIMKKYVKSFNIDLLFLDEFQTARTSKHTLFGKILEKYSVGPDNNYLSIKPKPFKVFSNFFGTSLEHFHKSTSSTALDMYRGSLEHRRASSRAEYISASFQLSADFLFHRQYLDTSGSNTSNHLEIQNRWPIFKQILLTSGFLQLFCENKRMNLANCVSKKEAQSVLNDVFETFDRFEGIRIKRRINLAVMLRHRDMEHNQAFCFAHCFFKAFNNLVEELVKACTINSSDHISTSLVTLGLKTNANDWENKEAFELIKPKMIVINKPARSS</sequence>
<protein>
    <submittedName>
        <fullName evidence="1">Uncharacterized protein</fullName>
    </submittedName>
</protein>
<reference evidence="1 2" key="1">
    <citation type="journal article" date="2016" name="Proc. Natl. Acad. Sci. U.S.A.">
        <title>Comparative genomics of biotechnologically important yeasts.</title>
        <authorList>
            <person name="Riley R."/>
            <person name="Haridas S."/>
            <person name="Wolfe K.H."/>
            <person name="Lopes M.R."/>
            <person name="Hittinger C.T."/>
            <person name="Goeker M."/>
            <person name="Salamov A.A."/>
            <person name="Wisecaver J.H."/>
            <person name="Long T.M."/>
            <person name="Calvey C.H."/>
            <person name="Aerts A.L."/>
            <person name="Barry K.W."/>
            <person name="Choi C."/>
            <person name="Clum A."/>
            <person name="Coughlan A.Y."/>
            <person name="Deshpande S."/>
            <person name="Douglass A.P."/>
            <person name="Hanson S.J."/>
            <person name="Klenk H.-P."/>
            <person name="LaButti K.M."/>
            <person name="Lapidus A."/>
            <person name="Lindquist E.A."/>
            <person name="Lipzen A.M."/>
            <person name="Meier-Kolthoff J.P."/>
            <person name="Ohm R.A."/>
            <person name="Otillar R.P."/>
            <person name="Pangilinan J.L."/>
            <person name="Peng Y."/>
            <person name="Rokas A."/>
            <person name="Rosa C.A."/>
            <person name="Scheuner C."/>
            <person name="Sibirny A.A."/>
            <person name="Slot J.C."/>
            <person name="Stielow J.B."/>
            <person name="Sun H."/>
            <person name="Kurtzman C.P."/>
            <person name="Blackwell M."/>
            <person name="Grigoriev I.V."/>
            <person name="Jeffries T.W."/>
        </authorList>
    </citation>
    <scope>NUCLEOTIDE SEQUENCE [LARGE SCALE GENOMIC DNA]</scope>
    <source>
        <strain evidence="2">ATCC 58044 / CBS 1984 / NCYC 433 / NRRL Y-366-8</strain>
    </source>
</reference>
<name>A0A1E3NWJ2_WICAA</name>
<proteinExistence type="predicted"/>
<dbReference type="GeneID" id="30203169"/>
<dbReference type="RefSeq" id="XP_019036715.1">
    <property type="nucleotide sequence ID" value="XM_019185923.1"/>
</dbReference>
<evidence type="ECO:0000313" key="2">
    <source>
        <dbReference type="Proteomes" id="UP000094112"/>
    </source>
</evidence>
<dbReference type="Proteomes" id="UP000094112">
    <property type="component" value="Unassembled WGS sequence"/>
</dbReference>
<keyword evidence="2" id="KW-1185">Reference proteome</keyword>
<dbReference type="AlphaFoldDB" id="A0A1E3NWJ2"/>